<dbReference type="GO" id="GO:0004553">
    <property type="term" value="F:hydrolase activity, hydrolyzing O-glycosyl compounds"/>
    <property type="evidence" value="ECO:0007669"/>
    <property type="project" value="InterPro"/>
</dbReference>
<dbReference type="PANTHER" id="PTHR10963">
    <property type="entry name" value="GLYCOSYL HYDROLASE-RELATED"/>
    <property type="match status" value="1"/>
</dbReference>
<sequence>MKYSSFLLPALLAALVLNTANAQEIDPASDANVQPNAAVEGYKLAWSDEFNGTEIDDAKWEYRLDSKHWSTQQAKNMSVSDGVANINLRKEKTGGMDYTGGGIISKKYFRYGYYEARIKCPAGAGWHTSFWMMDNHHENSDTSQVELDPLETNSIDLHTFSTDYHQWRSDIGHMKRYQLVKTPDAPLNEFYVYGMEWTPEAAYFYFNGKLVRTAKDLTQQLPKEEKTAGKKPIVRKVSETDKNDLQIWFTSIATWLGNTEKVDDSVLPSTAQCDYVRFFESDFSSAAMKGVTKKPAPKKSAAPVKKLAKGDSSLEMFLATQKAQQEKKGFKWNANKYKKMFEQMDTNGDGIVSGAEKKAYWTK</sequence>
<feature type="signal peptide" evidence="2">
    <location>
        <begin position="1"/>
        <end position="22"/>
    </location>
</feature>
<feature type="chain" id="PRO_5025686357" evidence="2">
    <location>
        <begin position="23"/>
        <end position="363"/>
    </location>
</feature>
<dbReference type="InterPro" id="IPR013320">
    <property type="entry name" value="ConA-like_dom_sf"/>
</dbReference>
<dbReference type="AlphaFoldDB" id="A0A6C2UGE8"/>
<evidence type="ECO:0000256" key="2">
    <source>
        <dbReference type="SAM" id="SignalP"/>
    </source>
</evidence>
<protein>
    <submittedName>
        <fullName evidence="4">Beta-glucanase</fullName>
    </submittedName>
</protein>
<proteinExistence type="inferred from homology"/>
<reference evidence="4 5" key="1">
    <citation type="submission" date="2019-04" db="EMBL/GenBank/DDBJ databases">
        <authorList>
            <person name="Van Vliet M D."/>
        </authorList>
    </citation>
    <scope>NUCLEOTIDE SEQUENCE [LARGE SCALE GENOMIC DNA]</scope>
    <source>
        <strain evidence="4 5">F21</strain>
    </source>
</reference>
<evidence type="ECO:0000259" key="3">
    <source>
        <dbReference type="PROSITE" id="PS51762"/>
    </source>
</evidence>
<name>A0A6C2UGE8_9BACT</name>
<organism evidence="4 5">
    <name type="scientific">Pontiella sulfatireligans</name>
    <dbReference type="NCBI Taxonomy" id="2750658"/>
    <lineage>
        <taxon>Bacteria</taxon>
        <taxon>Pseudomonadati</taxon>
        <taxon>Kiritimatiellota</taxon>
        <taxon>Kiritimatiellia</taxon>
        <taxon>Kiritimatiellales</taxon>
        <taxon>Pontiellaceae</taxon>
        <taxon>Pontiella</taxon>
    </lineage>
</organism>
<dbReference type="Pfam" id="PF00722">
    <property type="entry name" value="Glyco_hydro_16"/>
    <property type="match status" value="1"/>
</dbReference>
<gene>
    <name evidence="4" type="primary">bglA_1</name>
    <name evidence="4" type="ORF">SCARR_00544</name>
</gene>
<dbReference type="InterPro" id="IPR050546">
    <property type="entry name" value="Glycosyl_Hydrlase_16"/>
</dbReference>
<keyword evidence="5" id="KW-1185">Reference proteome</keyword>
<dbReference type="PROSITE" id="PS51762">
    <property type="entry name" value="GH16_2"/>
    <property type="match status" value="1"/>
</dbReference>
<dbReference type="RefSeq" id="WP_136059968.1">
    <property type="nucleotide sequence ID" value="NZ_CAAHFH010000001.1"/>
</dbReference>
<dbReference type="Gene3D" id="2.60.120.200">
    <property type="match status" value="1"/>
</dbReference>
<dbReference type="Proteomes" id="UP000346198">
    <property type="component" value="Unassembled WGS sequence"/>
</dbReference>
<dbReference type="SUPFAM" id="SSF49899">
    <property type="entry name" value="Concanavalin A-like lectins/glucanases"/>
    <property type="match status" value="1"/>
</dbReference>
<dbReference type="EMBL" id="CAAHFH010000001">
    <property type="protein sequence ID" value="VGO18491.1"/>
    <property type="molecule type" value="Genomic_DNA"/>
</dbReference>
<keyword evidence="2" id="KW-0732">Signal</keyword>
<accession>A0A6C2UGE8</accession>
<dbReference type="CDD" id="cd08023">
    <property type="entry name" value="GH16_laminarinase_like"/>
    <property type="match status" value="1"/>
</dbReference>
<evidence type="ECO:0000313" key="5">
    <source>
        <dbReference type="Proteomes" id="UP000346198"/>
    </source>
</evidence>
<dbReference type="GO" id="GO:0005975">
    <property type="term" value="P:carbohydrate metabolic process"/>
    <property type="evidence" value="ECO:0007669"/>
    <property type="project" value="InterPro"/>
</dbReference>
<evidence type="ECO:0000256" key="1">
    <source>
        <dbReference type="ARBA" id="ARBA00006865"/>
    </source>
</evidence>
<feature type="domain" description="GH16" evidence="3">
    <location>
        <begin position="29"/>
        <end position="284"/>
    </location>
</feature>
<comment type="similarity">
    <text evidence="1">Belongs to the glycosyl hydrolase 16 family.</text>
</comment>
<evidence type="ECO:0000313" key="4">
    <source>
        <dbReference type="EMBL" id="VGO18491.1"/>
    </source>
</evidence>
<dbReference type="InterPro" id="IPR000757">
    <property type="entry name" value="Beta-glucanase-like"/>
</dbReference>
<dbReference type="PANTHER" id="PTHR10963:SF55">
    <property type="entry name" value="GLYCOSIDE HYDROLASE FAMILY 16 PROTEIN"/>
    <property type="match status" value="1"/>
</dbReference>